<dbReference type="Proteomes" id="UP000184368">
    <property type="component" value="Unassembled WGS sequence"/>
</dbReference>
<dbReference type="STRING" id="1302690.BUE76_23845"/>
<accession>A0A1M4SPM7</accession>
<sequence>MFISNGGMYCFLCEFHELNLGCTMRLFKPKVTQEDYEKVVALTYKGIDPCKIKHTVKLLYCGYSYSEMIANLQPIIQQFKADKESVYNTWFINNEDRLKAFRSIRRGVIQVVDDIKCKRFPNDFKGSSLEFVLSVITEQKQVFEGAAHPFYWKPKLRIPDIYEHEANKQAFGQFLEASINAKSEDVIIREIIKLDALKIKGLGPAVASILYFLHPTIIPPFNTAIVNGFNFLFKDKKKLGSWSEYLKLREVLMETNAKYRSDLSADLGAIAGLMFEIGMQKLVLGSDEYLSQTERTKMERLMEKRHEEVRMEKEEENLHTEMQYHLLRIGNALGYDVIPASNDRSKCHAGKSFSFMSMPAFPAVDLDKETLNTVKLIDVLWFQKGTNNVIAAFEVEKSTSIYSGILRMTDLSYSIGDGDEVFYLIVPDKREKDVMLQLGRPAIKKLGATIKYILFSELRQHCDALCRFGESHKIMEKIAKSA</sequence>
<evidence type="ECO:0000313" key="1">
    <source>
        <dbReference type="EMBL" id="SHE34148.1"/>
    </source>
</evidence>
<keyword evidence="2" id="KW-1185">Reference proteome</keyword>
<dbReference type="RefSeq" id="WP_216820734.1">
    <property type="nucleotide sequence ID" value="NZ_FQUO01000001.1"/>
</dbReference>
<dbReference type="EMBL" id="FQUO01000001">
    <property type="protein sequence ID" value="SHE34148.1"/>
    <property type="molecule type" value="Genomic_DNA"/>
</dbReference>
<protein>
    <submittedName>
        <fullName evidence="1">Type II restriction enzyme</fullName>
    </submittedName>
</protein>
<dbReference type="AlphaFoldDB" id="A0A1M4SPM7"/>
<evidence type="ECO:0000313" key="2">
    <source>
        <dbReference type="Proteomes" id="UP000184368"/>
    </source>
</evidence>
<reference evidence="1 2" key="1">
    <citation type="submission" date="2016-11" db="EMBL/GenBank/DDBJ databases">
        <authorList>
            <person name="Jaros S."/>
            <person name="Januszkiewicz K."/>
            <person name="Wedrychowicz H."/>
        </authorList>
    </citation>
    <scope>NUCLEOTIDE SEQUENCE [LARGE SCALE GENOMIC DNA]</scope>
    <source>
        <strain evidence="1 2">DSM 26897</strain>
    </source>
</reference>
<organism evidence="1 2">
    <name type="scientific">Cnuella takakiae</name>
    <dbReference type="NCBI Taxonomy" id="1302690"/>
    <lineage>
        <taxon>Bacteria</taxon>
        <taxon>Pseudomonadati</taxon>
        <taxon>Bacteroidota</taxon>
        <taxon>Chitinophagia</taxon>
        <taxon>Chitinophagales</taxon>
        <taxon>Chitinophagaceae</taxon>
        <taxon>Cnuella</taxon>
    </lineage>
</organism>
<name>A0A1M4SPM7_9BACT</name>
<proteinExistence type="predicted"/>
<gene>
    <name evidence="1" type="ORF">SAMN05444008_101193</name>
</gene>